<dbReference type="GO" id="GO:0009103">
    <property type="term" value="P:lipopolysaccharide biosynthetic process"/>
    <property type="evidence" value="ECO:0007669"/>
    <property type="project" value="UniProtKB-ARBA"/>
</dbReference>
<proteinExistence type="predicted"/>
<reference evidence="10 11" key="1">
    <citation type="journal article" date="2014" name="Int. J. Syst. Evol. Microbiol.">
        <title>Complete genome sequence of Corynebacterium casei LMG S-19264T (=DSM 44701T), isolated from a smear-ripened cheese.</title>
        <authorList>
            <consortium name="US DOE Joint Genome Institute (JGI-PGF)"/>
            <person name="Walter F."/>
            <person name="Albersmeier A."/>
            <person name="Kalinowski J."/>
            <person name="Ruckert C."/>
        </authorList>
    </citation>
    <scope>NUCLEOTIDE SEQUENCE [LARGE SCALE GENOMIC DNA]</scope>
    <source>
        <strain evidence="10 11">CGMCC 1.16330</strain>
    </source>
</reference>
<dbReference type="PANTHER" id="PTHR33908:SF11">
    <property type="entry name" value="MEMBRANE PROTEIN"/>
    <property type="match status" value="1"/>
</dbReference>
<dbReference type="PANTHER" id="PTHR33908">
    <property type="entry name" value="MANNOSYLTRANSFERASE YKCB-RELATED"/>
    <property type="match status" value="1"/>
</dbReference>
<dbReference type="Pfam" id="PF13231">
    <property type="entry name" value="PMT_2"/>
    <property type="match status" value="1"/>
</dbReference>
<dbReference type="GO" id="GO:0016763">
    <property type="term" value="F:pentosyltransferase activity"/>
    <property type="evidence" value="ECO:0007669"/>
    <property type="project" value="TreeGrafter"/>
</dbReference>
<keyword evidence="3" id="KW-0328">Glycosyltransferase</keyword>
<evidence type="ECO:0000256" key="1">
    <source>
        <dbReference type="ARBA" id="ARBA00004651"/>
    </source>
</evidence>
<evidence type="ECO:0000256" key="4">
    <source>
        <dbReference type="ARBA" id="ARBA00022679"/>
    </source>
</evidence>
<protein>
    <recommendedName>
        <fullName evidence="9">Glycosyltransferase RgtA/B/C/D-like domain-containing protein</fullName>
    </recommendedName>
</protein>
<keyword evidence="5 8" id="KW-0812">Transmembrane</keyword>
<organism evidence="10 11">
    <name type="scientific">Caldovatus sediminis</name>
    <dbReference type="NCBI Taxonomy" id="2041189"/>
    <lineage>
        <taxon>Bacteria</taxon>
        <taxon>Pseudomonadati</taxon>
        <taxon>Pseudomonadota</taxon>
        <taxon>Alphaproteobacteria</taxon>
        <taxon>Acetobacterales</taxon>
        <taxon>Roseomonadaceae</taxon>
        <taxon>Caldovatus</taxon>
    </lineage>
</organism>
<accession>A0A8J2ZAS3</accession>
<feature type="transmembrane region" description="Helical" evidence="8">
    <location>
        <begin position="338"/>
        <end position="358"/>
    </location>
</feature>
<keyword evidence="11" id="KW-1185">Reference proteome</keyword>
<dbReference type="Proteomes" id="UP000597507">
    <property type="component" value="Unassembled WGS sequence"/>
</dbReference>
<evidence type="ECO:0000256" key="3">
    <source>
        <dbReference type="ARBA" id="ARBA00022676"/>
    </source>
</evidence>
<keyword evidence="7 8" id="KW-0472">Membrane</keyword>
<sequence length="547" mass="56042">MIRQHLDTADATLAPPAAAQAAARRIADRPPRGRGAGAAPRARSGLGLALALGPAVLLLVALLLRWPSFIPSVIDPDEGLYVLQAREWLRGGWPFVAVWDLHPPGAPALIAGALAAFGETLFAVRLLGALAVAATGLALHALVRAAGGPRLLGLGAGLLYVGSSVTLGGLATNTEILFAPFVAAAMALGVRAATRLARDGAPPSWAELAPAGLAIGVALTIKPVAAPEGCLAFALLVGPAWWRGVLPAGRALAMAGAYAALCAAPTAALALAYAAQGEFGTFLDAVILAPMRYVEEPIEAVRAARITLGAAVTLALPLALAAVALLPRPRRGARPAAGAPTLARIGVVWLAVATVAVVAPGRFFQHYFLIWLPPLSLLAALGARRLARLAPVGRGAAAFAGLVGAVALDAAAGATAPALLHGIGLREPDPPRRLAALIAADLPPGEPIYVVNYHPVTYFLARAGVPTRFAFPAHLAGRESAVTGLDADAELARVLASRPRLMVVDRGRWCELRPEAAAMVAAALGEAYALSATVPGERGSVELWRRR</sequence>
<feature type="domain" description="Glycosyltransferase RgtA/B/C/D-like" evidence="9">
    <location>
        <begin position="102"/>
        <end position="265"/>
    </location>
</feature>
<keyword evidence="2" id="KW-1003">Cell membrane</keyword>
<feature type="transmembrane region" description="Helical" evidence="8">
    <location>
        <begin position="306"/>
        <end position="326"/>
    </location>
</feature>
<feature type="transmembrane region" description="Helical" evidence="8">
    <location>
        <begin position="364"/>
        <end position="383"/>
    </location>
</feature>
<evidence type="ECO:0000256" key="6">
    <source>
        <dbReference type="ARBA" id="ARBA00022989"/>
    </source>
</evidence>
<feature type="transmembrane region" description="Helical" evidence="8">
    <location>
        <begin position="176"/>
        <end position="194"/>
    </location>
</feature>
<dbReference type="InterPro" id="IPR038731">
    <property type="entry name" value="RgtA/B/C-like"/>
</dbReference>
<evidence type="ECO:0000256" key="2">
    <source>
        <dbReference type="ARBA" id="ARBA00022475"/>
    </source>
</evidence>
<keyword evidence="4" id="KW-0808">Transferase</keyword>
<comment type="subcellular location">
    <subcellularLocation>
        <location evidence="1">Cell membrane</location>
        <topology evidence="1">Multi-pass membrane protein</topology>
    </subcellularLocation>
</comment>
<dbReference type="AlphaFoldDB" id="A0A8J2ZAS3"/>
<feature type="transmembrane region" description="Helical" evidence="8">
    <location>
        <begin position="251"/>
        <end position="275"/>
    </location>
</feature>
<gene>
    <name evidence="10" type="ORF">GCM10010964_20060</name>
</gene>
<comment type="caution">
    <text evidence="10">The sequence shown here is derived from an EMBL/GenBank/DDBJ whole genome shotgun (WGS) entry which is preliminary data.</text>
</comment>
<dbReference type="InterPro" id="IPR050297">
    <property type="entry name" value="LipidA_mod_glycosyltrf_83"/>
</dbReference>
<evidence type="ECO:0000256" key="8">
    <source>
        <dbReference type="SAM" id="Phobius"/>
    </source>
</evidence>
<evidence type="ECO:0000256" key="5">
    <source>
        <dbReference type="ARBA" id="ARBA00022692"/>
    </source>
</evidence>
<name>A0A8J2ZAS3_9PROT</name>
<evidence type="ECO:0000256" key="7">
    <source>
        <dbReference type="ARBA" id="ARBA00023136"/>
    </source>
</evidence>
<feature type="transmembrane region" description="Helical" evidence="8">
    <location>
        <begin position="108"/>
        <end position="139"/>
    </location>
</feature>
<evidence type="ECO:0000259" key="9">
    <source>
        <dbReference type="Pfam" id="PF13231"/>
    </source>
</evidence>
<dbReference type="GO" id="GO:0005886">
    <property type="term" value="C:plasma membrane"/>
    <property type="evidence" value="ECO:0007669"/>
    <property type="project" value="UniProtKB-SubCell"/>
</dbReference>
<feature type="transmembrane region" description="Helical" evidence="8">
    <location>
        <begin position="151"/>
        <end position="170"/>
    </location>
</feature>
<evidence type="ECO:0000313" key="11">
    <source>
        <dbReference type="Proteomes" id="UP000597507"/>
    </source>
</evidence>
<dbReference type="EMBL" id="BMKS01000005">
    <property type="protein sequence ID" value="GGG32122.1"/>
    <property type="molecule type" value="Genomic_DNA"/>
</dbReference>
<feature type="transmembrane region" description="Helical" evidence="8">
    <location>
        <begin position="46"/>
        <end position="66"/>
    </location>
</feature>
<keyword evidence="6 8" id="KW-1133">Transmembrane helix</keyword>
<evidence type="ECO:0000313" key="10">
    <source>
        <dbReference type="EMBL" id="GGG32122.1"/>
    </source>
</evidence>
<feature type="transmembrane region" description="Helical" evidence="8">
    <location>
        <begin position="395"/>
        <end position="420"/>
    </location>
</feature>
<dbReference type="RefSeq" id="WP_188899891.1">
    <property type="nucleotide sequence ID" value="NZ_BMKS01000005.1"/>
</dbReference>